<dbReference type="AlphaFoldDB" id="A0A183CZ88"/>
<dbReference type="WBParaSite" id="GPUH_0000178301-mRNA-1">
    <property type="protein sequence ID" value="GPUH_0000178301-mRNA-1"/>
    <property type="gene ID" value="GPUH_0000178301"/>
</dbReference>
<dbReference type="OrthoDB" id="5818326at2759"/>
<sequence>MNASCYYDELRKTVSEFAGSDCFQQGLLRYRSSVLCKLLTFIAHFCDFSSVWLIVLVGFERLVLLYRSS</sequence>
<evidence type="ECO:0000313" key="3">
    <source>
        <dbReference type="Proteomes" id="UP000271098"/>
    </source>
</evidence>
<reference evidence="4" key="1">
    <citation type="submission" date="2016-06" db="UniProtKB">
        <authorList>
            <consortium name="WormBaseParasite"/>
        </authorList>
    </citation>
    <scope>IDENTIFICATION</scope>
</reference>
<proteinExistence type="predicted"/>
<dbReference type="Proteomes" id="UP000271098">
    <property type="component" value="Unassembled WGS sequence"/>
</dbReference>
<evidence type="ECO:0000256" key="1">
    <source>
        <dbReference type="SAM" id="Phobius"/>
    </source>
</evidence>
<protein>
    <submittedName>
        <fullName evidence="2 4">Uncharacterized protein</fullName>
    </submittedName>
</protein>
<gene>
    <name evidence="2" type="ORF">GPUH_LOCUS1778</name>
</gene>
<accession>A0A183CZ88</accession>
<keyword evidence="3" id="KW-1185">Reference proteome</keyword>
<dbReference type="EMBL" id="UYRT01002317">
    <property type="protein sequence ID" value="VDK30914.1"/>
    <property type="molecule type" value="Genomic_DNA"/>
</dbReference>
<reference evidence="2 3" key="2">
    <citation type="submission" date="2018-11" db="EMBL/GenBank/DDBJ databases">
        <authorList>
            <consortium name="Pathogen Informatics"/>
        </authorList>
    </citation>
    <scope>NUCLEOTIDE SEQUENCE [LARGE SCALE GENOMIC DNA]</scope>
</reference>
<evidence type="ECO:0000313" key="4">
    <source>
        <dbReference type="WBParaSite" id="GPUH_0000178301-mRNA-1"/>
    </source>
</evidence>
<evidence type="ECO:0000313" key="2">
    <source>
        <dbReference type="EMBL" id="VDK30914.1"/>
    </source>
</evidence>
<keyword evidence="1" id="KW-1133">Transmembrane helix</keyword>
<organism evidence="4">
    <name type="scientific">Gongylonema pulchrum</name>
    <dbReference type="NCBI Taxonomy" id="637853"/>
    <lineage>
        <taxon>Eukaryota</taxon>
        <taxon>Metazoa</taxon>
        <taxon>Ecdysozoa</taxon>
        <taxon>Nematoda</taxon>
        <taxon>Chromadorea</taxon>
        <taxon>Rhabditida</taxon>
        <taxon>Spirurina</taxon>
        <taxon>Spiruromorpha</taxon>
        <taxon>Spiruroidea</taxon>
        <taxon>Gongylonematidae</taxon>
        <taxon>Gongylonema</taxon>
    </lineage>
</organism>
<keyword evidence="1" id="KW-0472">Membrane</keyword>
<name>A0A183CZ88_9BILA</name>
<feature type="transmembrane region" description="Helical" evidence="1">
    <location>
        <begin position="38"/>
        <end position="59"/>
    </location>
</feature>
<dbReference type="Gene3D" id="1.20.1070.10">
    <property type="entry name" value="Rhodopsin 7-helix transmembrane proteins"/>
    <property type="match status" value="1"/>
</dbReference>
<keyword evidence="1" id="KW-0812">Transmembrane</keyword>